<feature type="compositionally biased region" description="Low complexity" evidence="1">
    <location>
        <begin position="22"/>
        <end position="38"/>
    </location>
</feature>
<evidence type="ECO:0000256" key="1">
    <source>
        <dbReference type="SAM" id="MobiDB-lite"/>
    </source>
</evidence>
<feature type="non-terminal residue" evidence="2">
    <location>
        <position position="156"/>
    </location>
</feature>
<feature type="region of interest" description="Disordered" evidence="1">
    <location>
        <begin position="20"/>
        <end position="42"/>
    </location>
</feature>
<dbReference type="EMBL" id="UINC01214727">
    <property type="protein sequence ID" value="SVE40087.1"/>
    <property type="molecule type" value="Genomic_DNA"/>
</dbReference>
<dbReference type="PROSITE" id="PS51257">
    <property type="entry name" value="PROKAR_LIPOPROTEIN"/>
    <property type="match status" value="1"/>
</dbReference>
<protein>
    <submittedName>
        <fullName evidence="2">Uncharacterized protein</fullName>
    </submittedName>
</protein>
<evidence type="ECO:0000313" key="2">
    <source>
        <dbReference type="EMBL" id="SVE40087.1"/>
    </source>
</evidence>
<reference evidence="2" key="1">
    <citation type="submission" date="2018-05" db="EMBL/GenBank/DDBJ databases">
        <authorList>
            <person name="Lanie J.A."/>
            <person name="Ng W.-L."/>
            <person name="Kazmierczak K.M."/>
            <person name="Andrzejewski T.M."/>
            <person name="Davidsen T.M."/>
            <person name="Wayne K.J."/>
            <person name="Tettelin H."/>
            <person name="Glass J.I."/>
            <person name="Rusch D."/>
            <person name="Podicherti R."/>
            <person name="Tsui H.-C.T."/>
            <person name="Winkler M.E."/>
        </authorList>
    </citation>
    <scope>NUCLEOTIDE SEQUENCE</scope>
</reference>
<name>A0A383D6A0_9ZZZZ</name>
<sequence length="156" mass="17067">MIRRLIPTLLIGFTLTGCEGHSPSSPDNPGNPDNPVDVDPGELTRSYPAVIRGLWEPGAWDQLATFVGNQSGVDRLKSLGINTVSVLASFDVLDNGEYRFQSGRLEMVKEEIVRYKRLGFAVLLSGNGYGVPKDTDPQDRLDNYLQSCRAASIELA</sequence>
<accession>A0A383D6A0</accession>
<dbReference type="AlphaFoldDB" id="A0A383D6A0"/>
<gene>
    <name evidence="2" type="ORF">METZ01_LOCUS492941</name>
</gene>
<proteinExistence type="predicted"/>
<organism evidence="2">
    <name type="scientific">marine metagenome</name>
    <dbReference type="NCBI Taxonomy" id="408172"/>
    <lineage>
        <taxon>unclassified sequences</taxon>
        <taxon>metagenomes</taxon>
        <taxon>ecological metagenomes</taxon>
    </lineage>
</organism>